<evidence type="ECO:0000313" key="1">
    <source>
        <dbReference type="EMBL" id="CAD7446112.1"/>
    </source>
</evidence>
<gene>
    <name evidence="1" type="ORF">TBIB3V08_LOCUS8451</name>
</gene>
<dbReference type="EMBL" id="OD567755">
    <property type="protein sequence ID" value="CAD7446112.1"/>
    <property type="molecule type" value="Genomic_DNA"/>
</dbReference>
<organism evidence="1">
    <name type="scientific">Timema bartmani</name>
    <dbReference type="NCBI Taxonomy" id="61472"/>
    <lineage>
        <taxon>Eukaryota</taxon>
        <taxon>Metazoa</taxon>
        <taxon>Ecdysozoa</taxon>
        <taxon>Arthropoda</taxon>
        <taxon>Hexapoda</taxon>
        <taxon>Insecta</taxon>
        <taxon>Pterygota</taxon>
        <taxon>Neoptera</taxon>
        <taxon>Polyneoptera</taxon>
        <taxon>Phasmatodea</taxon>
        <taxon>Timematodea</taxon>
        <taxon>Timematoidea</taxon>
        <taxon>Timematidae</taxon>
        <taxon>Timema</taxon>
    </lineage>
</organism>
<reference evidence="1" key="1">
    <citation type="submission" date="2020-11" db="EMBL/GenBank/DDBJ databases">
        <authorList>
            <person name="Tran Van P."/>
        </authorList>
    </citation>
    <scope>NUCLEOTIDE SEQUENCE</scope>
</reference>
<name>A0A7R9F370_9NEOP</name>
<proteinExistence type="predicted"/>
<protein>
    <submittedName>
        <fullName evidence="1">Uncharacterized protein</fullName>
    </submittedName>
</protein>
<accession>A0A7R9F370</accession>
<dbReference type="AlphaFoldDB" id="A0A7R9F370"/>
<sequence>MEKWNRSAKSYKHLKTNEKISAQNLALMNQLRFGEGILPPYIEGDIFLTAGEVVDSIGQCSDRRNKKSYVAMGRGGSGGAVSKPRNRSLCFVLQLRVLKGSHVLLFWGLKKAGMSFVDEERLDALHPYPRHSVPLHTAPFRSFVVNRQPMVKLRGSGRHTQPRFDTIAPAESSAFCFTHSNPPVPTPIVFQSDYSFLAPNVAQGLYQ</sequence>